<sequence>MDFPQRTFAGLVLGLALSAAAGASGLQERIDAAAPGATLKVGPGHYAGPLVIDKPLTLAGHGWPRIDGGGKGSVISIRADDVCLRGLVIANSGTDLTRDDAAIHVTADRAVISGNRIADALHGIYLKKSTGSRVLRNEIRGKTTLPAPARPASETIVTDSPDLCSPLNVNVRGNGIHLWNSRGCELDGNTITDTRDGMYFSFTDHTTVRANRIHGVRYGLHYMYSDDNAFDGNSFADNAAGAAIMFSKNLVVRGNRFEANHGFRAYGLLLSSVDATRIEGNRLCRNTIGIYLENNNNNVISGNTIEGNYVGVRLTASSGDNVFTRNTFAGNMHSAELAGQNETNRWSLDGIGNHWQGAAPIDLDGDGTGELPHREVDLLGGLRREAPAVGLLSGSPGLGLLEFAHRHVALPKVHGITDPAPLTTRP</sequence>
<proteinExistence type="predicted"/>
<dbReference type="Gene3D" id="2.160.20.10">
    <property type="entry name" value="Single-stranded right-handed beta-helix, Pectin lyase-like"/>
    <property type="match status" value="2"/>
</dbReference>
<evidence type="ECO:0000256" key="2">
    <source>
        <dbReference type="ARBA" id="ARBA00022737"/>
    </source>
</evidence>
<dbReference type="EMBL" id="BAABRI010000008">
    <property type="protein sequence ID" value="GAA5482577.1"/>
    <property type="molecule type" value="Genomic_DNA"/>
</dbReference>
<accession>A0ABP9UME1</accession>
<dbReference type="RefSeq" id="WP_353566716.1">
    <property type="nucleotide sequence ID" value="NZ_BAABRI010000008.1"/>
</dbReference>
<dbReference type="NCBIfam" id="TIGR04247">
    <property type="entry name" value="NosD_copper_fam"/>
    <property type="match status" value="1"/>
</dbReference>
<keyword evidence="2" id="KW-0677">Repeat</keyword>
<feature type="chain" id="PRO_5047005980" evidence="4">
    <location>
        <begin position="24"/>
        <end position="426"/>
    </location>
</feature>
<keyword evidence="3" id="KW-0833">Ubl conjugation pathway</keyword>
<evidence type="ECO:0000313" key="6">
    <source>
        <dbReference type="EMBL" id="GAA5482577.1"/>
    </source>
</evidence>
<dbReference type="SUPFAM" id="SSF51126">
    <property type="entry name" value="Pectin lyase-like"/>
    <property type="match status" value="1"/>
</dbReference>
<feature type="signal peptide" evidence="4">
    <location>
        <begin position="1"/>
        <end position="23"/>
    </location>
</feature>
<dbReference type="SMART" id="SM00710">
    <property type="entry name" value="PbH1"/>
    <property type="match status" value="9"/>
</dbReference>
<reference evidence="6 7" key="1">
    <citation type="submission" date="2024-02" db="EMBL/GenBank/DDBJ databases">
        <title>Haloferula sargassicola NBRC 104335.</title>
        <authorList>
            <person name="Ichikawa N."/>
            <person name="Katano-Makiyama Y."/>
            <person name="Hidaka K."/>
        </authorList>
    </citation>
    <scope>NUCLEOTIDE SEQUENCE [LARGE SCALE GENOMIC DNA]</scope>
    <source>
        <strain evidence="6 7">NBRC 104335</strain>
    </source>
</reference>
<dbReference type="PANTHER" id="PTHR22990">
    <property type="entry name" value="F-BOX ONLY PROTEIN"/>
    <property type="match status" value="1"/>
</dbReference>
<evidence type="ECO:0000256" key="1">
    <source>
        <dbReference type="ARBA" id="ARBA00004906"/>
    </source>
</evidence>
<comment type="caution">
    <text evidence="6">The sequence shown here is derived from an EMBL/GenBank/DDBJ whole genome shotgun (WGS) entry which is preliminary data.</text>
</comment>
<dbReference type="InterPro" id="IPR012334">
    <property type="entry name" value="Pectin_lyas_fold"/>
</dbReference>
<feature type="domain" description="Periplasmic copper-binding protein NosD beta helix" evidence="5">
    <location>
        <begin position="166"/>
        <end position="356"/>
    </location>
</feature>
<keyword evidence="7" id="KW-1185">Reference proteome</keyword>
<dbReference type="InterPro" id="IPR007742">
    <property type="entry name" value="NosD_dom"/>
</dbReference>
<comment type="pathway">
    <text evidence="1">Protein modification; protein ubiquitination.</text>
</comment>
<dbReference type="InterPro" id="IPR051550">
    <property type="entry name" value="SCF-Subunits/Alg-Epimerases"/>
</dbReference>
<evidence type="ECO:0000256" key="3">
    <source>
        <dbReference type="ARBA" id="ARBA00022786"/>
    </source>
</evidence>
<gene>
    <name evidence="6" type="primary">nosD</name>
    <name evidence="6" type="ORF">Hsar01_01800</name>
</gene>
<evidence type="ECO:0000256" key="4">
    <source>
        <dbReference type="SAM" id="SignalP"/>
    </source>
</evidence>
<dbReference type="PANTHER" id="PTHR22990:SF15">
    <property type="entry name" value="F-BOX ONLY PROTEIN 10"/>
    <property type="match status" value="1"/>
</dbReference>
<dbReference type="InterPro" id="IPR011050">
    <property type="entry name" value="Pectin_lyase_fold/virulence"/>
</dbReference>
<dbReference type="Proteomes" id="UP001476282">
    <property type="component" value="Unassembled WGS sequence"/>
</dbReference>
<organism evidence="6 7">
    <name type="scientific">Haloferula sargassicola</name>
    <dbReference type="NCBI Taxonomy" id="490096"/>
    <lineage>
        <taxon>Bacteria</taxon>
        <taxon>Pseudomonadati</taxon>
        <taxon>Verrucomicrobiota</taxon>
        <taxon>Verrucomicrobiia</taxon>
        <taxon>Verrucomicrobiales</taxon>
        <taxon>Verrucomicrobiaceae</taxon>
        <taxon>Haloferula</taxon>
    </lineage>
</organism>
<evidence type="ECO:0000313" key="7">
    <source>
        <dbReference type="Proteomes" id="UP001476282"/>
    </source>
</evidence>
<dbReference type="InterPro" id="IPR026464">
    <property type="entry name" value="NosD_copper_fam"/>
</dbReference>
<dbReference type="Pfam" id="PF05048">
    <property type="entry name" value="NosD"/>
    <property type="match status" value="1"/>
</dbReference>
<evidence type="ECO:0000259" key="5">
    <source>
        <dbReference type="Pfam" id="PF05048"/>
    </source>
</evidence>
<dbReference type="NCBIfam" id="TIGR03804">
    <property type="entry name" value="para_beta_helix"/>
    <property type="match status" value="3"/>
</dbReference>
<keyword evidence="4" id="KW-0732">Signal</keyword>
<protein>
    <submittedName>
        <fullName evidence="6">ABC transporter binding protein NosD</fullName>
    </submittedName>
</protein>
<dbReference type="InterPro" id="IPR006626">
    <property type="entry name" value="PbH1"/>
</dbReference>
<dbReference type="InterPro" id="IPR022441">
    <property type="entry name" value="Para_beta_helix_rpt-2"/>
</dbReference>
<name>A0ABP9UME1_9BACT</name>